<feature type="signal peptide" evidence="2">
    <location>
        <begin position="1"/>
        <end position="17"/>
    </location>
</feature>
<organism evidence="3 4">
    <name type="scientific">Mesorhabditis spiculigera</name>
    <dbReference type="NCBI Taxonomy" id="96644"/>
    <lineage>
        <taxon>Eukaryota</taxon>
        <taxon>Metazoa</taxon>
        <taxon>Ecdysozoa</taxon>
        <taxon>Nematoda</taxon>
        <taxon>Chromadorea</taxon>
        <taxon>Rhabditida</taxon>
        <taxon>Rhabditina</taxon>
        <taxon>Rhabditomorpha</taxon>
        <taxon>Rhabditoidea</taxon>
        <taxon>Rhabditidae</taxon>
        <taxon>Mesorhabditinae</taxon>
        <taxon>Mesorhabditis</taxon>
    </lineage>
</organism>
<gene>
    <name evidence="3" type="ORF">MSPICULIGERA_LOCUS7235</name>
</gene>
<name>A0AA36FV65_9BILA</name>
<keyword evidence="2" id="KW-0732">Signal</keyword>
<evidence type="ECO:0000313" key="3">
    <source>
        <dbReference type="EMBL" id="CAJ0568721.1"/>
    </source>
</evidence>
<feature type="non-terminal residue" evidence="3">
    <location>
        <position position="1"/>
    </location>
</feature>
<feature type="region of interest" description="Disordered" evidence="1">
    <location>
        <begin position="121"/>
        <end position="146"/>
    </location>
</feature>
<evidence type="ECO:0000313" key="4">
    <source>
        <dbReference type="Proteomes" id="UP001177023"/>
    </source>
</evidence>
<protein>
    <submittedName>
        <fullName evidence="3">Uncharacterized protein</fullName>
    </submittedName>
</protein>
<dbReference type="AlphaFoldDB" id="A0AA36FV65"/>
<sequence>MLRVCSILLLLLGIINAQPPPGGFPAGEVNVDKIGQMYGIATQLMSLTNEFMGNGRGGGGGGGSAGSYRESGYGGNSILSEVANNMRSGADEKLTLYNEYGGLPSGGRPRSGIQSILNTFLGSSVSGDSEPLPPPPPPRQPARPRQNGATLLDLFGLGTTEAPTTTTTEAPAPAPGRNILEMFGLVRPTPPPVTTTTRRTLLDLFGGAPAQEQKPQQRAAPIVDMLEMFGLMEKTTTTQRPRLFDSKSGFGMGSKGASDIDAILNALMRGGAKTAEPEPPSPAGMLSQFFGKK</sequence>
<evidence type="ECO:0000256" key="2">
    <source>
        <dbReference type="SAM" id="SignalP"/>
    </source>
</evidence>
<keyword evidence="4" id="KW-1185">Reference proteome</keyword>
<feature type="chain" id="PRO_5041442590" evidence="2">
    <location>
        <begin position="18"/>
        <end position="293"/>
    </location>
</feature>
<proteinExistence type="predicted"/>
<reference evidence="3" key="1">
    <citation type="submission" date="2023-06" db="EMBL/GenBank/DDBJ databases">
        <authorList>
            <person name="Delattre M."/>
        </authorList>
    </citation>
    <scope>NUCLEOTIDE SEQUENCE</scope>
    <source>
        <strain evidence="3">AF72</strain>
    </source>
</reference>
<feature type="compositionally biased region" description="Pro residues" evidence="1">
    <location>
        <begin position="131"/>
        <end position="141"/>
    </location>
</feature>
<comment type="caution">
    <text evidence="3">The sequence shown here is derived from an EMBL/GenBank/DDBJ whole genome shotgun (WGS) entry which is preliminary data.</text>
</comment>
<dbReference type="EMBL" id="CATQJA010001808">
    <property type="protein sequence ID" value="CAJ0568721.1"/>
    <property type="molecule type" value="Genomic_DNA"/>
</dbReference>
<dbReference type="Proteomes" id="UP001177023">
    <property type="component" value="Unassembled WGS sequence"/>
</dbReference>
<feature type="region of interest" description="Disordered" evidence="1">
    <location>
        <begin position="272"/>
        <end position="293"/>
    </location>
</feature>
<accession>A0AA36FV65</accession>
<evidence type="ECO:0000256" key="1">
    <source>
        <dbReference type="SAM" id="MobiDB-lite"/>
    </source>
</evidence>